<dbReference type="EMBL" id="VCDN01000012">
    <property type="protein sequence ID" value="MDX7986366.1"/>
    <property type="molecule type" value="Genomic_DNA"/>
</dbReference>
<keyword evidence="2" id="KW-0812">Transmembrane</keyword>
<gene>
    <name evidence="4" type="ORF">FE392_03310</name>
</gene>
<feature type="compositionally biased region" description="Gly residues" evidence="1">
    <location>
        <begin position="346"/>
        <end position="361"/>
    </location>
</feature>
<evidence type="ECO:0000313" key="4">
    <source>
        <dbReference type="EMBL" id="MDX7986366.1"/>
    </source>
</evidence>
<feature type="region of interest" description="Disordered" evidence="1">
    <location>
        <begin position="323"/>
        <end position="361"/>
    </location>
</feature>
<evidence type="ECO:0000256" key="2">
    <source>
        <dbReference type="SAM" id="Phobius"/>
    </source>
</evidence>
<dbReference type="Pfam" id="PF04536">
    <property type="entry name" value="TPM_phosphatase"/>
    <property type="match status" value="1"/>
</dbReference>
<dbReference type="InterPro" id="IPR007621">
    <property type="entry name" value="TPM_dom"/>
</dbReference>
<accession>A0ABU4S572</accession>
<feature type="transmembrane region" description="Helical" evidence="2">
    <location>
        <begin position="223"/>
        <end position="242"/>
    </location>
</feature>
<keyword evidence="5" id="KW-1185">Reference proteome</keyword>
<proteinExistence type="predicted"/>
<dbReference type="RefSeq" id="WP_319928809.1">
    <property type="nucleotide sequence ID" value="NZ_VCDN01000012.1"/>
</dbReference>
<organism evidence="4 5">
    <name type="scientific">Xenorhabdus santafensis</name>
    <dbReference type="NCBI Taxonomy" id="2582833"/>
    <lineage>
        <taxon>Bacteria</taxon>
        <taxon>Pseudomonadati</taxon>
        <taxon>Pseudomonadota</taxon>
        <taxon>Gammaproteobacteria</taxon>
        <taxon>Enterobacterales</taxon>
        <taxon>Morganellaceae</taxon>
        <taxon>Xenorhabdus</taxon>
    </lineage>
</organism>
<evidence type="ECO:0000259" key="3">
    <source>
        <dbReference type="Pfam" id="PF04536"/>
    </source>
</evidence>
<evidence type="ECO:0000313" key="5">
    <source>
        <dbReference type="Proteomes" id="UP001271890"/>
    </source>
</evidence>
<dbReference type="Gene3D" id="3.10.310.50">
    <property type="match status" value="1"/>
</dbReference>
<dbReference type="PANTHER" id="PTHR30373">
    <property type="entry name" value="UPF0603 PROTEIN YGCG"/>
    <property type="match status" value="1"/>
</dbReference>
<feature type="transmembrane region" description="Helical" evidence="2">
    <location>
        <begin position="277"/>
        <end position="301"/>
    </location>
</feature>
<reference evidence="5" key="1">
    <citation type="journal article" date="2024" name="Toxins">
        <title>Genome Sequence Analysis of Native Xenorhabdus Strains Isolated from Entomopathogenic Nematodes in Argentina.</title>
        <authorList>
            <person name="Palma L."/>
            <person name="Frizzo L."/>
            <person name="Kaiser S."/>
            <person name="Berry C."/>
            <person name="Caballero P."/>
            <person name="Bode H.B."/>
            <person name="Del Valle E.E."/>
        </authorList>
    </citation>
    <scope>NUCLEOTIDE SEQUENCE [LARGE SCALE GENOMIC DNA]</scope>
    <source>
        <strain evidence="5">12</strain>
    </source>
</reference>
<keyword evidence="2" id="KW-1133">Transmembrane helix</keyword>
<feature type="transmembrane region" description="Helical" evidence="2">
    <location>
        <begin position="254"/>
        <end position="271"/>
    </location>
</feature>
<dbReference type="PANTHER" id="PTHR30373:SF2">
    <property type="entry name" value="UPF0603 PROTEIN YGCG"/>
    <property type="match status" value="1"/>
</dbReference>
<evidence type="ECO:0000256" key="1">
    <source>
        <dbReference type="SAM" id="MobiDB-lite"/>
    </source>
</evidence>
<feature type="domain" description="TPM" evidence="3">
    <location>
        <begin position="64"/>
        <end position="187"/>
    </location>
</feature>
<keyword evidence="2" id="KW-0472">Membrane</keyword>
<protein>
    <recommendedName>
        <fullName evidence="3">TPM domain-containing protein</fullName>
    </recommendedName>
</protein>
<comment type="caution">
    <text evidence="4">The sequence shown here is derived from an EMBL/GenBank/DDBJ whole genome shotgun (WGS) entry which is preliminary data.</text>
</comment>
<name>A0ABU4S572_9GAMM</name>
<dbReference type="Proteomes" id="UP001271890">
    <property type="component" value="Unassembled WGS sequence"/>
</dbReference>
<sequence>MSVIAHIPKDGCSTSMIQPISRYISMIKHVAILFLLLIGIGNVSAKELNQETTPVEIPTLSKHVVDTANALTKEEKQRLTRKLKKLQLEEKVQMAVLIIPTLGGETVEAFSSRVFDKWKLGSKEHNDGILFLVASADHQMRISVGSGLERKLTDGKIARILRQDVKPAFKEDAYFEGLSNSIDSIETLLKQPGQMETPSEISKNIPAVEEDNASSGSLSGKDLTAPLVLYLLGMISLPLVVFREGHWAKRFLKSTLTVAVVTFVLSLVGVFPPLSLWYYLLIFLLPVILALLVIFSLLSLVGGMVKKLFGGLFGGSNSQTQAPIAPTDSIKIKNDDDSDDDNDRFIGGGGKSEGGGASGSW</sequence>